<dbReference type="InterPro" id="IPR047084">
    <property type="entry name" value="GFAT_N"/>
</dbReference>
<dbReference type="SUPFAM" id="SSF53697">
    <property type="entry name" value="SIS domain"/>
    <property type="match status" value="1"/>
</dbReference>
<feature type="region of interest" description="Disordered" evidence="12">
    <location>
        <begin position="58"/>
        <end position="86"/>
    </location>
</feature>
<evidence type="ECO:0000256" key="10">
    <source>
        <dbReference type="ARBA" id="ARBA00055466"/>
    </source>
</evidence>
<dbReference type="EMBL" id="RKLV01000002">
    <property type="protein sequence ID" value="MCX2818154.1"/>
    <property type="molecule type" value="Genomic_DNA"/>
</dbReference>
<comment type="catalytic activity">
    <reaction evidence="1 11">
        <text>D-fructose 6-phosphate + L-glutamine = D-glucosamine 6-phosphate + L-glutamate</text>
        <dbReference type="Rhea" id="RHEA:13237"/>
        <dbReference type="ChEBI" id="CHEBI:29985"/>
        <dbReference type="ChEBI" id="CHEBI:58359"/>
        <dbReference type="ChEBI" id="CHEBI:58725"/>
        <dbReference type="ChEBI" id="CHEBI:61527"/>
        <dbReference type="EC" id="2.6.1.16"/>
    </reaction>
</comment>
<dbReference type="PROSITE" id="PS51278">
    <property type="entry name" value="GATASE_TYPE_2"/>
    <property type="match status" value="1"/>
</dbReference>
<proteinExistence type="inferred from homology"/>
<dbReference type="GO" id="GO:0097367">
    <property type="term" value="F:carbohydrate derivative binding"/>
    <property type="evidence" value="ECO:0007669"/>
    <property type="project" value="InterPro"/>
</dbReference>
<dbReference type="GO" id="GO:0005737">
    <property type="term" value="C:cytoplasm"/>
    <property type="evidence" value="ECO:0007669"/>
    <property type="project" value="UniProtKB-SubCell"/>
</dbReference>
<evidence type="ECO:0000313" key="15">
    <source>
        <dbReference type="EMBL" id="MCX2818154.1"/>
    </source>
</evidence>
<evidence type="ECO:0000256" key="2">
    <source>
        <dbReference type="ARBA" id="ARBA00004496"/>
    </source>
</evidence>
<evidence type="ECO:0000256" key="12">
    <source>
        <dbReference type="SAM" id="MobiDB-lite"/>
    </source>
</evidence>
<dbReference type="GO" id="GO:0006047">
    <property type="term" value="P:UDP-N-acetylglucosamine metabolic process"/>
    <property type="evidence" value="ECO:0007669"/>
    <property type="project" value="TreeGrafter"/>
</dbReference>
<name>A0A9Q4C471_9EURY</name>
<comment type="subcellular location">
    <subcellularLocation>
        <location evidence="2 11">Cytoplasm</location>
    </subcellularLocation>
</comment>
<evidence type="ECO:0000256" key="4">
    <source>
        <dbReference type="ARBA" id="ARBA00016090"/>
    </source>
</evidence>
<dbReference type="PANTHER" id="PTHR10937:SF0">
    <property type="entry name" value="GLUTAMINE--FRUCTOSE-6-PHOSPHATE TRANSAMINASE (ISOMERIZING)"/>
    <property type="match status" value="1"/>
</dbReference>
<evidence type="ECO:0000256" key="6">
    <source>
        <dbReference type="ARBA" id="ARBA00022576"/>
    </source>
</evidence>
<dbReference type="CDD" id="cd05008">
    <property type="entry name" value="SIS_GlmS_GlmD_1"/>
    <property type="match status" value="1"/>
</dbReference>
<feature type="active site" description="Nucleophile; for GATase activity" evidence="11">
    <location>
        <position position="2"/>
    </location>
</feature>
<feature type="initiator methionine" description="Removed" evidence="11">
    <location>
        <position position="1"/>
    </location>
</feature>
<feature type="compositionally biased region" description="Basic and acidic residues" evidence="12">
    <location>
        <begin position="77"/>
        <end position="86"/>
    </location>
</feature>
<dbReference type="RefSeq" id="WP_266085840.1">
    <property type="nucleotide sequence ID" value="NZ_RKLV01000002.1"/>
</dbReference>
<dbReference type="InterPro" id="IPR005855">
    <property type="entry name" value="GFAT"/>
</dbReference>
<dbReference type="NCBIfam" id="NF001484">
    <property type="entry name" value="PRK00331.1"/>
    <property type="match status" value="1"/>
</dbReference>
<feature type="domain" description="Glutamine amidotransferase type-2" evidence="13">
    <location>
        <begin position="2"/>
        <end position="213"/>
    </location>
</feature>
<dbReference type="NCBIfam" id="TIGR01135">
    <property type="entry name" value="glmS"/>
    <property type="match status" value="1"/>
</dbReference>
<dbReference type="InterPro" id="IPR029055">
    <property type="entry name" value="Ntn_hydrolases_N"/>
</dbReference>
<dbReference type="HAMAP" id="MF_00164">
    <property type="entry name" value="GlmS"/>
    <property type="match status" value="1"/>
</dbReference>
<evidence type="ECO:0000256" key="7">
    <source>
        <dbReference type="ARBA" id="ARBA00022679"/>
    </source>
</evidence>
<comment type="caution">
    <text evidence="15">The sequence shown here is derived from an EMBL/GenBank/DDBJ whole genome shotgun (WGS) entry which is preliminary data.</text>
</comment>
<dbReference type="GO" id="GO:0006487">
    <property type="term" value="P:protein N-linked glycosylation"/>
    <property type="evidence" value="ECO:0007669"/>
    <property type="project" value="TreeGrafter"/>
</dbReference>
<dbReference type="Proteomes" id="UP001149411">
    <property type="component" value="Unassembled WGS sequence"/>
</dbReference>
<dbReference type="InterPro" id="IPR017932">
    <property type="entry name" value="GATase_2_dom"/>
</dbReference>
<evidence type="ECO:0000256" key="11">
    <source>
        <dbReference type="HAMAP-Rule" id="MF_00164"/>
    </source>
</evidence>
<dbReference type="FunFam" id="3.60.20.10:FF:000006">
    <property type="entry name" value="Glutamine--fructose-6-phosphate aminotransferase [isomerizing]"/>
    <property type="match status" value="1"/>
</dbReference>
<feature type="domain" description="SIS" evidence="14">
    <location>
        <begin position="278"/>
        <end position="416"/>
    </location>
</feature>
<dbReference type="FunFam" id="3.40.50.10490:FF:000001">
    <property type="entry name" value="Glutamine--fructose-6-phosphate aminotransferase [isomerizing]"/>
    <property type="match status" value="1"/>
</dbReference>
<dbReference type="GO" id="GO:0005975">
    <property type="term" value="P:carbohydrate metabolic process"/>
    <property type="evidence" value="ECO:0007669"/>
    <property type="project" value="UniProtKB-UniRule"/>
</dbReference>
<reference evidence="15" key="1">
    <citation type="submission" date="2022-09" db="EMBL/GenBank/DDBJ databases">
        <title>Haloadaptaus new haloarchaeum isolated from saline soil.</title>
        <authorList>
            <person name="Duran-Viseras A."/>
            <person name="Sanchez-Porro C."/>
            <person name="Ventosa A."/>
        </authorList>
    </citation>
    <scope>NUCLEOTIDE SEQUENCE</scope>
    <source>
        <strain evidence="15">F3-133</strain>
    </source>
</reference>
<accession>A0A9Q4C471</accession>
<dbReference type="Gene3D" id="3.60.20.10">
    <property type="entry name" value="Glutamine Phosphoribosylpyrophosphate, subunit 1, domain 1"/>
    <property type="match status" value="1"/>
</dbReference>
<dbReference type="PROSITE" id="PS51464">
    <property type="entry name" value="SIS"/>
    <property type="match status" value="2"/>
</dbReference>
<dbReference type="GO" id="GO:0004360">
    <property type="term" value="F:glutamine-fructose-6-phosphate transaminase (isomerizing) activity"/>
    <property type="evidence" value="ECO:0007669"/>
    <property type="project" value="UniProtKB-UniRule"/>
</dbReference>
<dbReference type="CDD" id="cd05009">
    <property type="entry name" value="SIS_GlmS_GlmD_2"/>
    <property type="match status" value="1"/>
</dbReference>
<feature type="domain" description="SIS" evidence="14">
    <location>
        <begin position="448"/>
        <end position="588"/>
    </location>
</feature>
<dbReference type="InterPro" id="IPR035466">
    <property type="entry name" value="GlmS/AgaS_SIS"/>
</dbReference>
<organism evidence="15 16">
    <name type="scientific">Halorutilus salinus</name>
    <dbReference type="NCBI Taxonomy" id="2487751"/>
    <lineage>
        <taxon>Archaea</taxon>
        <taxon>Methanobacteriati</taxon>
        <taxon>Methanobacteriota</taxon>
        <taxon>Stenosarchaea group</taxon>
        <taxon>Halobacteria</taxon>
        <taxon>Halorutilales</taxon>
        <taxon>Halorutilaceae</taxon>
        <taxon>Halorutilus</taxon>
    </lineage>
</organism>
<keyword evidence="7 11" id="KW-0808">Transferase</keyword>
<dbReference type="GO" id="GO:0006002">
    <property type="term" value="P:fructose 6-phosphate metabolic process"/>
    <property type="evidence" value="ECO:0007669"/>
    <property type="project" value="TreeGrafter"/>
</dbReference>
<sequence length="598" mass="64557">MCGIVGYAGDQDALPVLVDGLQRLEYRGYDSAGVCLRTEPLTVHKKAGEVGELVSAVPEASDATSGLGHTRWSTHGEPTDENAHPHLDCDARYGVVHNGIIENYGDLREELEDAGHVFKSETDTEVVPHLLEEADGTLVERLSSVVERLEGSYALACVSADTDGVVVARNDSPLVVGRGDGANYVGSDVTAFVEHTRKVSYLHDGDIARITADGVEVWNHGERVDRDVETVDWDVEAAEKGGYEHYMLKEIHEQPRSLRKTVSERTDETEGEALLEINDDVLARNERVEFVACGTSYHAALYACRLFEEYAELPATAEYASEYDGPHDPTDTLVIAVTQSGETADTLSATRRAGREGAETLAVTNTVGSTAARETDEVVYIRAGPEIGVAATKTFASQVVTLALVAISAGRARDTLPAVEASSLVSDLRRVPGGVQKILDQEDAVEEAAKEYGYDDAFFFVGRRLGVSVALEGALKLKEISYDHAEGFPAGELKHGPLALVTSDTPVLAVLTEGTRPEKTLNNVKEVESREAPVLAVASEGDDEAERLADTVFTVPSLGEMEPLLANVYLQLFAYHVARLKGRPIDKPRNLAKSVTVE</sequence>
<dbReference type="InterPro" id="IPR035490">
    <property type="entry name" value="GlmS/FrlB_SIS"/>
</dbReference>
<keyword evidence="5 11" id="KW-0963">Cytoplasm</keyword>
<evidence type="ECO:0000256" key="1">
    <source>
        <dbReference type="ARBA" id="ARBA00001031"/>
    </source>
</evidence>
<evidence type="ECO:0000256" key="8">
    <source>
        <dbReference type="ARBA" id="ARBA00022737"/>
    </source>
</evidence>
<dbReference type="CDD" id="cd00714">
    <property type="entry name" value="GFAT"/>
    <property type="match status" value="1"/>
</dbReference>
<evidence type="ECO:0000259" key="13">
    <source>
        <dbReference type="PROSITE" id="PS51278"/>
    </source>
</evidence>
<keyword evidence="16" id="KW-1185">Reference proteome</keyword>
<gene>
    <name evidence="11 15" type="primary">glmS</name>
    <name evidence="15" type="ORF">EGH25_02145</name>
</gene>
<keyword evidence="9" id="KW-0315">Glutamine amidotransferase</keyword>
<evidence type="ECO:0000313" key="16">
    <source>
        <dbReference type="Proteomes" id="UP001149411"/>
    </source>
</evidence>
<dbReference type="Pfam" id="PF13522">
    <property type="entry name" value="GATase_6"/>
    <property type="match status" value="1"/>
</dbReference>
<dbReference type="PANTHER" id="PTHR10937">
    <property type="entry name" value="GLUCOSAMINE--FRUCTOSE-6-PHOSPHATE AMINOTRANSFERASE, ISOMERIZING"/>
    <property type="match status" value="1"/>
</dbReference>
<dbReference type="AlphaFoldDB" id="A0A9Q4C471"/>
<dbReference type="Pfam" id="PF01380">
    <property type="entry name" value="SIS"/>
    <property type="match status" value="2"/>
</dbReference>
<comment type="function">
    <text evidence="10 11">Catalyzes the first step in hexosamine metabolism, converting fructose-6P into glucosamine-6P using glutamine as a nitrogen source.</text>
</comment>
<dbReference type="Gene3D" id="3.40.50.10490">
    <property type="entry name" value="Glucose-6-phosphate isomerase like protein, domain 1"/>
    <property type="match status" value="2"/>
</dbReference>
<evidence type="ECO:0000259" key="14">
    <source>
        <dbReference type="PROSITE" id="PS51464"/>
    </source>
</evidence>
<keyword evidence="6 11" id="KW-0032">Aminotransferase</keyword>
<dbReference type="InterPro" id="IPR001347">
    <property type="entry name" value="SIS_dom"/>
</dbReference>
<evidence type="ECO:0000256" key="9">
    <source>
        <dbReference type="ARBA" id="ARBA00022962"/>
    </source>
</evidence>
<keyword evidence="8" id="KW-0677">Repeat</keyword>
<protein>
    <recommendedName>
        <fullName evidence="4 11">Glutamine--fructose-6-phosphate aminotransferase [isomerizing]</fullName>
        <ecNumber evidence="3 11">2.6.1.16</ecNumber>
    </recommendedName>
    <alternativeName>
        <fullName evidence="11">D-fructose-6-phosphate amidotransferase</fullName>
    </alternativeName>
    <alternativeName>
        <fullName evidence="11">GFAT</fullName>
    </alternativeName>
    <alternativeName>
        <fullName evidence="11">Glucosamine-6-phosphate synthase</fullName>
    </alternativeName>
    <alternativeName>
        <fullName evidence="11">Hexosephosphate aminotransferase</fullName>
    </alternativeName>
    <alternativeName>
        <fullName evidence="11">L-glutamine--D-fructose-6-phosphate amidotransferase</fullName>
    </alternativeName>
</protein>
<comment type="subunit">
    <text evidence="11">Homodimer.</text>
</comment>
<dbReference type="SUPFAM" id="SSF56235">
    <property type="entry name" value="N-terminal nucleophile aminohydrolases (Ntn hydrolases)"/>
    <property type="match status" value="1"/>
</dbReference>
<dbReference type="InterPro" id="IPR046348">
    <property type="entry name" value="SIS_dom_sf"/>
</dbReference>
<evidence type="ECO:0000256" key="3">
    <source>
        <dbReference type="ARBA" id="ARBA00012916"/>
    </source>
</evidence>
<dbReference type="EC" id="2.6.1.16" evidence="3 11"/>
<feature type="active site" description="For Fru-6P isomerization activity" evidence="11">
    <location>
        <position position="593"/>
    </location>
</feature>
<evidence type="ECO:0000256" key="5">
    <source>
        <dbReference type="ARBA" id="ARBA00022490"/>
    </source>
</evidence>